<proteinExistence type="predicted"/>
<dbReference type="GO" id="GO:0009247">
    <property type="term" value="P:glycolipid biosynthetic process"/>
    <property type="evidence" value="ECO:0007669"/>
    <property type="project" value="UniProtKB-ARBA"/>
</dbReference>
<dbReference type="InterPro" id="IPR014548">
    <property type="entry name" value="Ac_Trasf"/>
</dbReference>
<dbReference type="AlphaFoldDB" id="A0A4Q7W1B5"/>
<accession>A0A4Q7W1B5</accession>
<dbReference type="PIRSF" id="PIRSF028561">
    <property type="entry name" value="Ac_Trasf"/>
    <property type="match status" value="1"/>
</dbReference>
<dbReference type="InterPro" id="IPR004960">
    <property type="entry name" value="LipA_acyltrans"/>
</dbReference>
<keyword evidence="3" id="KW-0997">Cell inner membrane</keyword>
<dbReference type="GO" id="GO:0016746">
    <property type="term" value="F:acyltransferase activity"/>
    <property type="evidence" value="ECO:0007669"/>
    <property type="project" value="UniProtKB-KW"/>
</dbReference>
<keyword evidence="2" id="KW-1003">Cell membrane</keyword>
<dbReference type="PANTHER" id="PTHR30606:SF9">
    <property type="entry name" value="LIPID A BIOSYNTHESIS LAUROYLTRANSFERASE"/>
    <property type="match status" value="1"/>
</dbReference>
<dbReference type="RefSeq" id="WP_130430718.1">
    <property type="nucleotide sequence ID" value="NZ_SHKP01000004.1"/>
</dbReference>
<protein>
    <submittedName>
        <fullName evidence="7">Putative LPLAT superfamily acyltransferase</fullName>
    </submittedName>
</protein>
<sequence>MSKQAHRHWSSIGEHTSVAGIWLLWAVYRVFGRTPFRLCLYPVVTWYWATRADARRASLQYLQRIEAAHGAFGGPPGWRQSLLHFLAFAETLLDKLLAASGRYGFGRVRVEGREDIALRLARGEGALIVTAHVGCLEMCQALAEQDVALPLTVLVHTRHAERFNAVLRRLNPKQRIELLQVTEVDAATAARLAARVEAGGVVAIVGDRVPVRQSKTLSLPFLGHAAPFPVGAYVLAALLKCPLYFMGCIREADGRHVQVFELLAERVVLPRTTREAALREHAARYVAALERLLVRAPCEWFNFFAFWDQPTHSLPAGPEHPATNLS</sequence>
<dbReference type="Proteomes" id="UP000293671">
    <property type="component" value="Unassembled WGS sequence"/>
</dbReference>
<dbReference type="PANTHER" id="PTHR30606">
    <property type="entry name" value="LIPID A BIOSYNTHESIS LAUROYL ACYLTRANSFERASE"/>
    <property type="match status" value="1"/>
</dbReference>
<dbReference type="CDD" id="cd07984">
    <property type="entry name" value="LPLAT_LABLAT-like"/>
    <property type="match status" value="1"/>
</dbReference>
<keyword evidence="5" id="KW-0472">Membrane</keyword>
<evidence type="ECO:0000256" key="3">
    <source>
        <dbReference type="ARBA" id="ARBA00022519"/>
    </source>
</evidence>
<evidence type="ECO:0000256" key="1">
    <source>
        <dbReference type="ARBA" id="ARBA00004533"/>
    </source>
</evidence>
<comment type="subcellular location">
    <subcellularLocation>
        <location evidence="1">Cell inner membrane</location>
    </subcellularLocation>
</comment>
<evidence type="ECO:0000256" key="6">
    <source>
        <dbReference type="ARBA" id="ARBA00023315"/>
    </source>
</evidence>
<keyword evidence="4 7" id="KW-0808">Transferase</keyword>
<comment type="caution">
    <text evidence="7">The sequence shown here is derived from an EMBL/GenBank/DDBJ whole genome shotgun (WGS) entry which is preliminary data.</text>
</comment>
<dbReference type="Pfam" id="PF03279">
    <property type="entry name" value="Lip_A_acyltrans"/>
    <property type="match status" value="1"/>
</dbReference>
<evidence type="ECO:0000256" key="2">
    <source>
        <dbReference type="ARBA" id="ARBA00022475"/>
    </source>
</evidence>
<gene>
    <name evidence="7" type="ORF">EV670_1038</name>
</gene>
<evidence type="ECO:0000256" key="5">
    <source>
        <dbReference type="ARBA" id="ARBA00023136"/>
    </source>
</evidence>
<dbReference type="OrthoDB" id="9808633at2"/>
<keyword evidence="8" id="KW-1185">Reference proteome</keyword>
<keyword evidence="6 7" id="KW-0012">Acyltransferase</keyword>
<reference evidence="7 8" key="1">
    <citation type="submission" date="2019-02" db="EMBL/GenBank/DDBJ databases">
        <title>Genomic Encyclopedia of Type Strains, Phase IV (KMG-IV): sequencing the most valuable type-strain genomes for metagenomic binning, comparative biology and taxonomic classification.</title>
        <authorList>
            <person name="Goeker M."/>
        </authorList>
    </citation>
    <scope>NUCLEOTIDE SEQUENCE [LARGE SCALE GENOMIC DNA]</scope>
    <source>
        <strain evidence="7 8">DSM 19570</strain>
    </source>
</reference>
<evidence type="ECO:0000256" key="4">
    <source>
        <dbReference type="ARBA" id="ARBA00022679"/>
    </source>
</evidence>
<dbReference type="GO" id="GO:0005886">
    <property type="term" value="C:plasma membrane"/>
    <property type="evidence" value="ECO:0007669"/>
    <property type="project" value="UniProtKB-SubCell"/>
</dbReference>
<organism evidence="7 8">
    <name type="scientific">Rivibacter subsaxonicus</name>
    <dbReference type="NCBI Taxonomy" id="457575"/>
    <lineage>
        <taxon>Bacteria</taxon>
        <taxon>Pseudomonadati</taxon>
        <taxon>Pseudomonadota</taxon>
        <taxon>Betaproteobacteria</taxon>
        <taxon>Burkholderiales</taxon>
        <taxon>Rivibacter</taxon>
    </lineage>
</organism>
<evidence type="ECO:0000313" key="7">
    <source>
        <dbReference type="EMBL" id="RZU03007.1"/>
    </source>
</evidence>
<dbReference type="EMBL" id="SHKP01000004">
    <property type="protein sequence ID" value="RZU03007.1"/>
    <property type="molecule type" value="Genomic_DNA"/>
</dbReference>
<evidence type="ECO:0000313" key="8">
    <source>
        <dbReference type="Proteomes" id="UP000293671"/>
    </source>
</evidence>
<name>A0A4Q7W1B5_9BURK</name>